<gene>
    <name evidence="3" type="ORF">CQA01_23220</name>
</gene>
<reference evidence="3 4" key="1">
    <citation type="submission" date="2019-07" db="EMBL/GenBank/DDBJ databases">
        <title>Whole genome shotgun sequence of Cyclobacterium qasimii NBRC 106168.</title>
        <authorList>
            <person name="Hosoyama A."/>
            <person name="Uohara A."/>
            <person name="Ohji S."/>
            <person name="Ichikawa N."/>
        </authorList>
    </citation>
    <scope>NUCLEOTIDE SEQUENCE [LARGE SCALE GENOMIC DNA]</scope>
    <source>
        <strain evidence="3 4">NBRC 106168</strain>
    </source>
</reference>
<dbReference type="SUPFAM" id="SSF51735">
    <property type="entry name" value="NAD(P)-binding Rossmann-fold domains"/>
    <property type="match status" value="1"/>
</dbReference>
<proteinExistence type="predicted"/>
<keyword evidence="1" id="KW-0520">NAD</keyword>
<dbReference type="Pfam" id="PF01370">
    <property type="entry name" value="Epimerase"/>
    <property type="match status" value="1"/>
</dbReference>
<evidence type="ECO:0000313" key="4">
    <source>
        <dbReference type="Proteomes" id="UP000321301"/>
    </source>
</evidence>
<dbReference type="EMBL" id="BJYV01000009">
    <property type="protein sequence ID" value="GEO21788.1"/>
    <property type="molecule type" value="Genomic_DNA"/>
</dbReference>
<protein>
    <submittedName>
        <fullName evidence="3">NAD-dependent epimerase</fullName>
    </submittedName>
</protein>
<evidence type="ECO:0000313" key="3">
    <source>
        <dbReference type="EMBL" id="GEO21788.1"/>
    </source>
</evidence>
<dbReference type="Gene3D" id="3.40.50.720">
    <property type="entry name" value="NAD(P)-binding Rossmann-like Domain"/>
    <property type="match status" value="1"/>
</dbReference>
<name>A0A512CC46_9BACT</name>
<dbReference type="Proteomes" id="UP000321301">
    <property type="component" value="Unassembled WGS sequence"/>
</dbReference>
<comment type="caution">
    <text evidence="3">The sequence shown here is derived from an EMBL/GenBank/DDBJ whole genome shotgun (WGS) entry which is preliminary data.</text>
</comment>
<feature type="domain" description="NAD-dependent epimerase/dehydratase" evidence="2">
    <location>
        <begin position="3"/>
        <end position="251"/>
    </location>
</feature>
<keyword evidence="4" id="KW-1185">Reference proteome</keyword>
<evidence type="ECO:0000259" key="2">
    <source>
        <dbReference type="Pfam" id="PF01370"/>
    </source>
</evidence>
<accession>A0A512CC46</accession>
<dbReference type="PANTHER" id="PTHR43574">
    <property type="entry name" value="EPIMERASE-RELATED"/>
    <property type="match status" value="1"/>
</dbReference>
<dbReference type="InterPro" id="IPR001509">
    <property type="entry name" value="Epimerase_deHydtase"/>
</dbReference>
<evidence type="ECO:0000256" key="1">
    <source>
        <dbReference type="ARBA" id="ARBA00023027"/>
    </source>
</evidence>
<sequence>MRILVTGTAGFIGMHLAKKLLDRGDEVVGLDSINDYYDVSLKNDRLRVTGIEPNNISYGKPIVSIKYPNYTFVQLKLEDKEGLFQLFKEQKIDKVVNLAAQAGVRYSLTNPDVYIQSNIVGFGNILEACRHHEIQHLAYASSSSIYGLNTDMPFSTSQNVDHPVSVYAASKKSNELMAHTYSHLFGLPTTGLRFFTVYGPWGRPDMALFLFTKAIIEGKPIQVFNYGEMRRDFTYVGDIVDGVLNVLDNPPKPNLNWNLETGDVSKSKAPYAIYNIGNSNPVRLMDFIKEIEDCLGLKANVNLLPLQPGDVPATYADTTPLEEELGYKPNTPLSYGVGQFVEWYRSYYKV</sequence>
<dbReference type="CDD" id="cd05253">
    <property type="entry name" value="UDP_GE_SDE_e"/>
    <property type="match status" value="1"/>
</dbReference>
<dbReference type="AlphaFoldDB" id="A0A512CC46"/>
<organism evidence="3 4">
    <name type="scientific">Cyclobacterium qasimii</name>
    <dbReference type="NCBI Taxonomy" id="1350429"/>
    <lineage>
        <taxon>Bacteria</taxon>
        <taxon>Pseudomonadati</taxon>
        <taxon>Bacteroidota</taxon>
        <taxon>Cytophagia</taxon>
        <taxon>Cytophagales</taxon>
        <taxon>Cyclobacteriaceae</taxon>
        <taxon>Cyclobacterium</taxon>
    </lineage>
</organism>
<dbReference type="RefSeq" id="WP_020889466.1">
    <property type="nucleotide sequence ID" value="NZ_BJYV01000009.1"/>
</dbReference>
<dbReference type="PRINTS" id="PR01713">
    <property type="entry name" value="NUCEPIMERASE"/>
</dbReference>
<dbReference type="InterPro" id="IPR036291">
    <property type="entry name" value="NAD(P)-bd_dom_sf"/>
</dbReference>